<dbReference type="Gene3D" id="2.60.40.10">
    <property type="entry name" value="Immunoglobulins"/>
    <property type="match status" value="1"/>
</dbReference>
<dbReference type="GO" id="GO:0005975">
    <property type="term" value="P:carbohydrate metabolic process"/>
    <property type="evidence" value="ECO:0007669"/>
    <property type="project" value="InterPro"/>
</dbReference>
<feature type="domain" description="Bacterial alpha-L-rhamnosidase N-terminal" evidence="5">
    <location>
        <begin position="137"/>
        <end position="299"/>
    </location>
</feature>
<evidence type="ECO:0000259" key="6">
    <source>
        <dbReference type="Pfam" id="PF17389"/>
    </source>
</evidence>
<protein>
    <recommendedName>
        <fullName evidence="2">alpha-L-rhamnosidase</fullName>
        <ecNumber evidence="2">3.2.1.40</ecNumber>
    </recommendedName>
</protein>
<dbReference type="InterPro" id="IPR012341">
    <property type="entry name" value="6hp_glycosidase-like_sf"/>
</dbReference>
<comment type="caution">
    <text evidence="8">The sequence shown here is derived from an EMBL/GenBank/DDBJ whole genome shotgun (WGS) entry which is preliminary data.</text>
</comment>
<evidence type="ECO:0000259" key="7">
    <source>
        <dbReference type="Pfam" id="PF17390"/>
    </source>
</evidence>
<accession>A0A4Y9FLB0</accession>
<gene>
    <name evidence="8" type="ORF">E4U02_15300</name>
</gene>
<dbReference type="Pfam" id="PF08531">
    <property type="entry name" value="Bac_rhamnosid_N"/>
    <property type="match status" value="1"/>
</dbReference>
<feature type="domain" description="Alpha-L-rhamnosidase C-terminal" evidence="7">
    <location>
        <begin position="759"/>
        <end position="828"/>
    </location>
</feature>
<evidence type="ECO:0000313" key="9">
    <source>
        <dbReference type="Proteomes" id="UP000298358"/>
    </source>
</evidence>
<dbReference type="Pfam" id="PF17389">
    <property type="entry name" value="Bac_rhamnosid6H"/>
    <property type="match status" value="1"/>
</dbReference>
<dbReference type="InterPro" id="IPR013737">
    <property type="entry name" value="Bac_rhamnosid_N"/>
</dbReference>
<dbReference type="InterPro" id="IPR008928">
    <property type="entry name" value="6-hairpin_glycosidase_sf"/>
</dbReference>
<evidence type="ECO:0000256" key="2">
    <source>
        <dbReference type="ARBA" id="ARBA00012652"/>
    </source>
</evidence>
<evidence type="ECO:0000259" key="5">
    <source>
        <dbReference type="Pfam" id="PF08531"/>
    </source>
</evidence>
<dbReference type="InterPro" id="IPR016007">
    <property type="entry name" value="Alpha_rhamnosid"/>
</dbReference>
<comment type="catalytic activity">
    <reaction evidence="1">
        <text>Hydrolysis of terminal non-reducing alpha-L-rhamnose residues in alpha-L-rhamnosides.</text>
        <dbReference type="EC" id="3.2.1.40"/>
    </reaction>
</comment>
<dbReference type="Gene3D" id="2.60.120.260">
    <property type="entry name" value="Galactose-binding domain-like"/>
    <property type="match status" value="2"/>
</dbReference>
<dbReference type="EC" id="3.2.1.40" evidence="2"/>
<feature type="domain" description="Alpha-L-rhamnosidase concanavalin-like" evidence="4">
    <location>
        <begin position="308"/>
        <end position="405"/>
    </location>
</feature>
<keyword evidence="9" id="KW-1185">Reference proteome</keyword>
<dbReference type="SUPFAM" id="SSF48208">
    <property type="entry name" value="Six-hairpin glycosidases"/>
    <property type="match status" value="1"/>
</dbReference>
<keyword evidence="3" id="KW-0378">Hydrolase</keyword>
<dbReference type="Pfam" id="PF25788">
    <property type="entry name" value="Ig_Rha78A_N"/>
    <property type="match status" value="1"/>
</dbReference>
<proteinExistence type="predicted"/>
<dbReference type="Pfam" id="PF17390">
    <property type="entry name" value="Bac_rhamnosid_C"/>
    <property type="match status" value="1"/>
</dbReference>
<dbReference type="RefSeq" id="WP_135115670.1">
    <property type="nucleotide sequence ID" value="NZ_JADGLL010000074.1"/>
</dbReference>
<dbReference type="InterPro" id="IPR035398">
    <property type="entry name" value="Bac_rhamnosid_C"/>
</dbReference>
<evidence type="ECO:0000313" key="8">
    <source>
        <dbReference type="EMBL" id="TFU29911.1"/>
    </source>
</evidence>
<dbReference type="AlphaFoldDB" id="A0A4Y9FLB0"/>
<dbReference type="EMBL" id="SPQB01000074">
    <property type="protein sequence ID" value="TFU29911.1"/>
    <property type="molecule type" value="Genomic_DNA"/>
</dbReference>
<dbReference type="InterPro" id="IPR008902">
    <property type="entry name" value="Rhamnosid_concanavalin"/>
</dbReference>
<evidence type="ECO:0000259" key="4">
    <source>
        <dbReference type="Pfam" id="PF05592"/>
    </source>
</evidence>
<dbReference type="Pfam" id="PF05592">
    <property type="entry name" value="Bac_rhamnosid"/>
    <property type="match status" value="1"/>
</dbReference>
<evidence type="ECO:0000256" key="1">
    <source>
        <dbReference type="ARBA" id="ARBA00001445"/>
    </source>
</evidence>
<name>A0A4Y9FLB0_9MICO</name>
<dbReference type="Gene3D" id="1.50.10.10">
    <property type="match status" value="1"/>
</dbReference>
<evidence type="ECO:0000256" key="3">
    <source>
        <dbReference type="ARBA" id="ARBA00022801"/>
    </source>
</evidence>
<feature type="domain" description="Alpha-L-rhamnosidase six-hairpin glycosidase" evidence="6">
    <location>
        <begin position="409"/>
        <end position="756"/>
    </location>
</feature>
<sequence length="925" mass="101053">MTLTDRISVLRAEYRSDSAFVATPRPRLSWVAETSRAEWSQAAAELRLDGATTVRVAGEAHTFVAWPFPELADDLPHTVEVRTLSTAGEWSDWSAPVDVRLAVVDAWAAPFVGLAEPERPAQPVLLRRSVEISEGLTAAVLHVAAYGAATVAIDGAEVDDAVLAPGWTSFDERVLHDSIDVLPQFQDAGAHTMDVTLVGAWYTEEYGFGPVGTRVYGEQPAFAAELHLRYADGRVDIVRTGEEWDATGHGRIVDSGIYAGETQDHTRAPDEGAWTPAAILHSGIVPEARISEPVRRIAEIAPVAIERVSADVHRIDFGQNLVGRLRLHAHGPAGHRLDVRHAEVLEGDQLALRPLRRAAATDTYILSGEESALEPVGTFHGFRYAEITGWPGDLDPDAVRAVVLHSDMRRTGWFESSHPLLNRLHENVVWSMRGNFLSVPTDCPQRDERMGWTGDAQVFAPTAATLFDSSGFLASWLRDLSIEQARHRGVVPFVVPDVLRFPAGPNAAWGDAATVIPSVLFDRFVDDDVVAAQLPSMTAWVDAILPQLDADGLWEDRMQLGDWLDPDAPPEIPGLAKTPSGLVATAYLFRSADLVAIALDRHGEPARAATYRAIADRTRDVFCRAYVTPMGRMSSDSPTAYALALAFGIVTDPELRQKLGDRLAHISRRNGFHISTGFIGTPLILDALVDTGHADIAERLLLQTGYPSWLYPVTMGSTTVWERWDSMLPDGTINPGEMTSFNHYAFGAVVDWMYRSLAGIAPAEPGYRRIRFAPTVLRGLDHAEATVDTASGRVRGGWERVDGSVRLHLTVPAHSTADVHLPDRTVVSAGPGEHTWTLMDAPASSVVKEFSLGSSFRTVADDPEALVILQRIVGEQETSVADILRRRTDWNIQDPIPAGWFDVPPQMLGQLAQQLGALSSVRQQE</sequence>
<dbReference type="InterPro" id="IPR035396">
    <property type="entry name" value="Bac_rhamnosid6H"/>
</dbReference>
<dbReference type="InterPro" id="IPR013783">
    <property type="entry name" value="Ig-like_fold"/>
</dbReference>
<dbReference type="PANTHER" id="PTHR33307:SF6">
    <property type="entry name" value="ALPHA-RHAMNOSIDASE (EUROFUNG)-RELATED"/>
    <property type="match status" value="1"/>
</dbReference>
<dbReference type="PANTHER" id="PTHR33307">
    <property type="entry name" value="ALPHA-RHAMNOSIDASE (EUROFUNG)"/>
    <property type="match status" value="1"/>
</dbReference>
<dbReference type="GO" id="GO:0030596">
    <property type="term" value="F:alpha-L-rhamnosidase activity"/>
    <property type="evidence" value="ECO:0007669"/>
    <property type="project" value="UniProtKB-EC"/>
</dbReference>
<organism evidence="8 9">
    <name type="scientific">Microbacterium paludicola</name>
    <dbReference type="NCBI Taxonomy" id="300019"/>
    <lineage>
        <taxon>Bacteria</taxon>
        <taxon>Bacillati</taxon>
        <taxon>Actinomycetota</taxon>
        <taxon>Actinomycetes</taxon>
        <taxon>Micrococcales</taxon>
        <taxon>Microbacteriaceae</taxon>
        <taxon>Microbacterium</taxon>
    </lineage>
</organism>
<dbReference type="Proteomes" id="UP000298358">
    <property type="component" value="Unassembled WGS sequence"/>
</dbReference>
<reference evidence="8 9" key="1">
    <citation type="submission" date="2019-03" db="EMBL/GenBank/DDBJ databases">
        <title>Diversity of the mouse oral microbiome.</title>
        <authorList>
            <person name="Joseph S."/>
            <person name="Aduse-Opoku J."/>
            <person name="Curtis M."/>
            <person name="Wade W."/>
            <person name="Hashim A."/>
        </authorList>
    </citation>
    <scope>NUCLEOTIDE SEQUENCE [LARGE SCALE GENOMIC DNA]</scope>
    <source>
        <strain evidence="8 9">P1012</strain>
    </source>
</reference>
<dbReference type="Gene3D" id="2.60.420.10">
    <property type="entry name" value="Maltose phosphorylase, domain 3"/>
    <property type="match status" value="1"/>
</dbReference>
<dbReference type="OrthoDB" id="9761045at2"/>